<dbReference type="EMBL" id="AP018052">
    <property type="protein sequence ID" value="BAZ94860.1"/>
    <property type="molecule type" value="Genomic_DNA"/>
</dbReference>
<keyword evidence="2 4" id="KW-0472">Membrane</keyword>
<feature type="region of interest" description="Disordered" evidence="5">
    <location>
        <begin position="181"/>
        <end position="200"/>
    </location>
</feature>
<dbReference type="PRINTS" id="PR01021">
    <property type="entry name" value="OMPADOMAIN"/>
</dbReference>
<feature type="compositionally biased region" description="Basic and acidic residues" evidence="5">
    <location>
        <begin position="181"/>
        <end position="191"/>
    </location>
</feature>
<dbReference type="SUPFAM" id="SSF103088">
    <property type="entry name" value="OmpA-like"/>
    <property type="match status" value="1"/>
</dbReference>
<dbReference type="CDD" id="cd07185">
    <property type="entry name" value="OmpA_C-like"/>
    <property type="match status" value="1"/>
</dbReference>
<dbReference type="Proteomes" id="UP000218765">
    <property type="component" value="Chromosome"/>
</dbReference>
<sequence length="231" mass="25209">MMKKVLPLAVTAALVAGCAADDPNRRAKTGAAIGAIAGAVLGHQINDEKGAVIGGVAGAVAGGVVGNYMDKQQLEFEQALAEEQRQHEIEIQRLEDESLKIDIASEVSFDFDSAELKPSFRPTLDKVADILQRYERTVVHVVGHTDSVGAEEYNQRLSERRARNVAEYFASRGVLSERLRAEGRGEREPRATNDTAAGRQLNRRVELYVKPIVEGQEREAYEAPAGPASWQ</sequence>
<evidence type="ECO:0000313" key="8">
    <source>
        <dbReference type="Proteomes" id="UP000218765"/>
    </source>
</evidence>
<reference evidence="7 8" key="1">
    <citation type="submission" date="2017-05" db="EMBL/GenBank/DDBJ databases">
        <title>Thiocyanate degradation by Thiohalobacter thiocyanaticus FOKN1.</title>
        <authorList>
            <person name="Oshiki M."/>
            <person name="Fukushima T."/>
            <person name="Kawano S."/>
            <person name="Nakagawa J."/>
        </authorList>
    </citation>
    <scope>NUCLEOTIDE SEQUENCE [LARGE SCALE GENOMIC DNA]</scope>
    <source>
        <strain evidence="7 8">FOKN1</strain>
    </source>
</reference>
<dbReference type="AlphaFoldDB" id="A0A1Z4VT93"/>
<dbReference type="InterPro" id="IPR039567">
    <property type="entry name" value="Gly-zipper"/>
</dbReference>
<dbReference type="PROSITE" id="PS51257">
    <property type="entry name" value="PROKAR_LIPOPROTEIN"/>
    <property type="match status" value="1"/>
</dbReference>
<dbReference type="Pfam" id="PF00691">
    <property type="entry name" value="OmpA"/>
    <property type="match status" value="1"/>
</dbReference>
<dbReference type="Pfam" id="PF13488">
    <property type="entry name" value="Gly-zipper_Omp"/>
    <property type="match status" value="1"/>
</dbReference>
<comment type="subcellular location">
    <subcellularLocation>
        <location evidence="1">Cell outer membrane</location>
    </subcellularLocation>
</comment>
<evidence type="ECO:0000256" key="4">
    <source>
        <dbReference type="PROSITE-ProRule" id="PRU00473"/>
    </source>
</evidence>
<accession>A0A1Z4VT93</accession>
<dbReference type="InterPro" id="IPR036737">
    <property type="entry name" value="OmpA-like_sf"/>
</dbReference>
<organism evidence="7 8">
    <name type="scientific">Thiohalobacter thiocyanaticus</name>
    <dbReference type="NCBI Taxonomy" id="585455"/>
    <lineage>
        <taxon>Bacteria</taxon>
        <taxon>Pseudomonadati</taxon>
        <taxon>Pseudomonadota</taxon>
        <taxon>Gammaproteobacteria</taxon>
        <taxon>Thiohalobacterales</taxon>
        <taxon>Thiohalobacteraceae</taxon>
        <taxon>Thiohalobacter</taxon>
    </lineage>
</organism>
<evidence type="ECO:0000256" key="5">
    <source>
        <dbReference type="SAM" id="MobiDB-lite"/>
    </source>
</evidence>
<evidence type="ECO:0000256" key="2">
    <source>
        <dbReference type="ARBA" id="ARBA00023136"/>
    </source>
</evidence>
<gene>
    <name evidence="7" type="ORF">FOKN1_2488</name>
</gene>
<evidence type="ECO:0000256" key="3">
    <source>
        <dbReference type="ARBA" id="ARBA00023237"/>
    </source>
</evidence>
<dbReference type="InterPro" id="IPR006665">
    <property type="entry name" value="OmpA-like"/>
</dbReference>
<name>A0A1Z4VT93_9GAMM</name>
<feature type="domain" description="OmpA-like" evidence="6">
    <location>
        <begin position="95"/>
        <end position="213"/>
    </location>
</feature>
<dbReference type="PROSITE" id="PS51123">
    <property type="entry name" value="OMPA_2"/>
    <property type="match status" value="1"/>
</dbReference>
<dbReference type="PANTHER" id="PTHR30329">
    <property type="entry name" value="STATOR ELEMENT OF FLAGELLAR MOTOR COMPLEX"/>
    <property type="match status" value="1"/>
</dbReference>
<proteinExistence type="predicted"/>
<keyword evidence="8" id="KW-1185">Reference proteome</keyword>
<dbReference type="PRINTS" id="PR01023">
    <property type="entry name" value="NAFLGMOTY"/>
</dbReference>
<keyword evidence="3" id="KW-0998">Cell outer membrane</keyword>
<dbReference type="InterPro" id="IPR006664">
    <property type="entry name" value="OMP_bac"/>
</dbReference>
<dbReference type="KEGG" id="ttc:FOKN1_2488"/>
<dbReference type="GO" id="GO:0009279">
    <property type="term" value="C:cell outer membrane"/>
    <property type="evidence" value="ECO:0007669"/>
    <property type="project" value="UniProtKB-SubCell"/>
</dbReference>
<dbReference type="InterPro" id="IPR050330">
    <property type="entry name" value="Bact_OuterMem_StrucFunc"/>
</dbReference>
<dbReference type="PANTHER" id="PTHR30329:SF21">
    <property type="entry name" value="LIPOPROTEIN YIAD-RELATED"/>
    <property type="match status" value="1"/>
</dbReference>
<protein>
    <submittedName>
        <fullName evidence="7">Outer membrane protein A</fullName>
    </submittedName>
</protein>
<dbReference type="Gene3D" id="3.30.1330.60">
    <property type="entry name" value="OmpA-like domain"/>
    <property type="match status" value="1"/>
</dbReference>
<evidence type="ECO:0000313" key="7">
    <source>
        <dbReference type="EMBL" id="BAZ94860.1"/>
    </source>
</evidence>
<evidence type="ECO:0000256" key="1">
    <source>
        <dbReference type="ARBA" id="ARBA00004442"/>
    </source>
</evidence>
<evidence type="ECO:0000259" key="6">
    <source>
        <dbReference type="PROSITE" id="PS51123"/>
    </source>
</evidence>